<evidence type="ECO:0000313" key="6">
    <source>
        <dbReference type="EMBL" id="ERM92714.1"/>
    </source>
</evidence>
<dbReference type="GO" id="GO:0016757">
    <property type="term" value="F:glycosyltransferase activity"/>
    <property type="evidence" value="ECO:0007669"/>
    <property type="project" value="UniProtKB-KW"/>
</dbReference>
<feature type="domain" description="Glycosyltransferase 2-like" evidence="5">
    <location>
        <begin position="12"/>
        <end position="114"/>
    </location>
</feature>
<evidence type="ECO:0000256" key="2">
    <source>
        <dbReference type="ARBA" id="ARBA00006739"/>
    </source>
</evidence>
<dbReference type="Proteomes" id="UP000016856">
    <property type="component" value="Unassembled WGS sequence"/>
</dbReference>
<evidence type="ECO:0000313" key="7">
    <source>
        <dbReference type="Proteomes" id="UP000016856"/>
    </source>
</evidence>
<evidence type="ECO:0000256" key="4">
    <source>
        <dbReference type="ARBA" id="ARBA00022679"/>
    </source>
</evidence>
<dbReference type="Gene3D" id="3.90.550.10">
    <property type="entry name" value="Spore Coat Polysaccharide Biosynthesis Protein SpsA, Chain A"/>
    <property type="match status" value="1"/>
</dbReference>
<dbReference type="SUPFAM" id="SSF53448">
    <property type="entry name" value="Nucleotide-diphospho-sugar transferases"/>
    <property type="match status" value="1"/>
</dbReference>
<reference evidence="6 7" key="1">
    <citation type="journal article" date="2013" name="Genome Announc.">
        <title>Draft Genome Sequence of an Anaerobic and Extremophilic Bacterium, Caldanaerobacter yonseiensis, Isolated from a Geothermal Hot Stream.</title>
        <authorList>
            <person name="Lee S.J."/>
            <person name="Lee Y.J."/>
            <person name="Park G.S."/>
            <person name="Kim B.C."/>
            <person name="Lee S.J."/>
            <person name="Shin J.H."/>
            <person name="Lee D.W."/>
        </authorList>
    </citation>
    <scope>NUCLEOTIDE SEQUENCE [LARGE SCALE GENOMIC DNA]</scope>
    <source>
        <strain evidence="6 7">KB-1</strain>
    </source>
</reference>
<evidence type="ECO:0000259" key="5">
    <source>
        <dbReference type="Pfam" id="PF00535"/>
    </source>
</evidence>
<evidence type="ECO:0000256" key="3">
    <source>
        <dbReference type="ARBA" id="ARBA00022676"/>
    </source>
</evidence>
<dbReference type="AlphaFoldDB" id="U5CSF1"/>
<proteinExistence type="inferred from homology"/>
<accession>U5CSF1</accession>
<sequence length="299" mass="34774">MITMYDKSSICAIIVTFNIGKDLFKCFDSVKDQVNEVVIVDNGSNQETTVILNEMEKNEKVKVIYNGVNLGIAFALNQGVKYAINKGYDWVLTLDHDSKVTPGMIDKMLSAYNKLSNNEKNSTFIIVPRHVEERFYRNIDINDQLKPAFVITEITSGSLVKTDAYRQVGFYDEKLFIDYVDHEFCLRLKKYKKKILYVPTAILLHNLGTVQVGNFLNKKVTYTNHSYLRRYYITRNRIYVWTKYLTIAPRWVIKDIVGFLKEIIKIVLYENDKKRKFKMIFKGITDSVKGNFGKINMEG</sequence>
<dbReference type="InterPro" id="IPR029044">
    <property type="entry name" value="Nucleotide-diphossugar_trans"/>
</dbReference>
<keyword evidence="3" id="KW-0328">Glycosyltransferase</keyword>
<dbReference type="CDD" id="cd02526">
    <property type="entry name" value="GT2_RfbF_like"/>
    <property type="match status" value="1"/>
</dbReference>
<dbReference type="PATRIC" id="fig|1388761.3.peg.734"/>
<dbReference type="Pfam" id="PF00535">
    <property type="entry name" value="Glycos_transf_2"/>
    <property type="match status" value="1"/>
</dbReference>
<comment type="pathway">
    <text evidence="1">Cell wall biogenesis; cell wall polysaccharide biosynthesis.</text>
</comment>
<organism evidence="6 7">
    <name type="scientific">Caldanaerobacter subterraneus subsp. yonseiensis KB-1</name>
    <dbReference type="NCBI Taxonomy" id="1388761"/>
    <lineage>
        <taxon>Bacteria</taxon>
        <taxon>Bacillati</taxon>
        <taxon>Bacillota</taxon>
        <taxon>Clostridia</taxon>
        <taxon>Thermoanaerobacterales</taxon>
        <taxon>Thermoanaerobacteraceae</taxon>
        <taxon>Caldanaerobacter</taxon>
    </lineage>
</organism>
<protein>
    <recommendedName>
        <fullName evidence="5">Glycosyltransferase 2-like domain-containing protein</fullName>
    </recommendedName>
</protein>
<comment type="caution">
    <text evidence="6">The sequence shown here is derived from an EMBL/GenBank/DDBJ whole genome shotgun (WGS) entry which is preliminary data.</text>
</comment>
<dbReference type="EMBL" id="AXDC01000008">
    <property type="protein sequence ID" value="ERM92714.1"/>
    <property type="molecule type" value="Genomic_DNA"/>
</dbReference>
<gene>
    <name evidence="6" type="ORF">O163_03700</name>
</gene>
<evidence type="ECO:0000256" key="1">
    <source>
        <dbReference type="ARBA" id="ARBA00004776"/>
    </source>
</evidence>
<comment type="similarity">
    <text evidence="2">Belongs to the glycosyltransferase 2 family.</text>
</comment>
<dbReference type="InterPro" id="IPR001173">
    <property type="entry name" value="Glyco_trans_2-like"/>
</dbReference>
<dbReference type="PANTHER" id="PTHR43179:SF12">
    <property type="entry name" value="GALACTOFURANOSYLTRANSFERASE GLFT2"/>
    <property type="match status" value="1"/>
</dbReference>
<keyword evidence="4" id="KW-0808">Transferase</keyword>
<name>U5CSF1_CALSX</name>
<dbReference type="PANTHER" id="PTHR43179">
    <property type="entry name" value="RHAMNOSYLTRANSFERASE WBBL"/>
    <property type="match status" value="1"/>
</dbReference>